<dbReference type="KEGG" id="peu:105112686"/>
<feature type="repeat" description="PPR" evidence="3">
    <location>
        <begin position="91"/>
        <end position="125"/>
    </location>
</feature>
<proteinExistence type="inferred from homology"/>
<evidence type="ECO:0000313" key="4">
    <source>
        <dbReference type="Proteomes" id="UP000694918"/>
    </source>
</evidence>
<dbReference type="Proteomes" id="UP000694918">
    <property type="component" value="Unplaced"/>
</dbReference>
<dbReference type="NCBIfam" id="TIGR00756">
    <property type="entry name" value="PPR"/>
    <property type="match status" value="3"/>
</dbReference>
<evidence type="ECO:0000313" key="5">
    <source>
        <dbReference type="RefSeq" id="XP_011006766.1"/>
    </source>
</evidence>
<dbReference type="Pfam" id="PF12854">
    <property type="entry name" value="PPR_1"/>
    <property type="match status" value="1"/>
</dbReference>
<reference evidence="5" key="1">
    <citation type="submission" date="2025-08" db="UniProtKB">
        <authorList>
            <consortium name="RefSeq"/>
        </authorList>
    </citation>
    <scope>IDENTIFICATION</scope>
</reference>
<gene>
    <name evidence="5" type="primary">LOC105112686</name>
</gene>
<dbReference type="PANTHER" id="PTHR47447">
    <property type="entry name" value="OS03G0856100 PROTEIN"/>
    <property type="match status" value="1"/>
</dbReference>
<feature type="repeat" description="PPR" evidence="3">
    <location>
        <begin position="55"/>
        <end position="89"/>
    </location>
</feature>
<dbReference type="PROSITE" id="PS51375">
    <property type="entry name" value="PPR"/>
    <property type="match status" value="4"/>
</dbReference>
<dbReference type="Pfam" id="PF13041">
    <property type="entry name" value="PPR_2"/>
    <property type="match status" value="1"/>
</dbReference>
<keyword evidence="4" id="KW-1185">Reference proteome</keyword>
<dbReference type="AlphaFoldDB" id="A0AAJ6X634"/>
<name>A0AAJ6X634_POPEU</name>
<feature type="repeat" description="PPR" evidence="3">
    <location>
        <begin position="20"/>
        <end position="54"/>
    </location>
</feature>
<dbReference type="Gene3D" id="1.25.40.10">
    <property type="entry name" value="Tetratricopeptide repeat domain"/>
    <property type="match status" value="2"/>
</dbReference>
<protein>
    <submittedName>
        <fullName evidence="5">Pentatricopeptide repeat-containing protein At5g62370-like</fullName>
    </submittedName>
</protein>
<comment type="similarity">
    <text evidence="1">Belongs to the PPR family. P subfamily.</text>
</comment>
<accession>A0AAJ6X634</accession>
<dbReference type="PANTHER" id="PTHR47447:SF28">
    <property type="entry name" value="PENTACOTRIPEPTIDE-REPEAT REGION OF PRORP DOMAIN-CONTAINING PROTEIN"/>
    <property type="match status" value="1"/>
</dbReference>
<dbReference type="InterPro" id="IPR002885">
    <property type="entry name" value="PPR_rpt"/>
</dbReference>
<keyword evidence="2" id="KW-0677">Repeat</keyword>
<evidence type="ECO:0000256" key="2">
    <source>
        <dbReference type="ARBA" id="ARBA00022737"/>
    </source>
</evidence>
<organism evidence="4 5">
    <name type="scientific">Populus euphratica</name>
    <name type="common">Euphrates poplar</name>
    <dbReference type="NCBI Taxonomy" id="75702"/>
    <lineage>
        <taxon>Eukaryota</taxon>
        <taxon>Viridiplantae</taxon>
        <taxon>Streptophyta</taxon>
        <taxon>Embryophyta</taxon>
        <taxon>Tracheophyta</taxon>
        <taxon>Spermatophyta</taxon>
        <taxon>Magnoliopsida</taxon>
        <taxon>eudicotyledons</taxon>
        <taxon>Gunneridae</taxon>
        <taxon>Pentapetalae</taxon>
        <taxon>rosids</taxon>
        <taxon>fabids</taxon>
        <taxon>Malpighiales</taxon>
        <taxon>Salicaceae</taxon>
        <taxon>Saliceae</taxon>
        <taxon>Populus</taxon>
    </lineage>
</organism>
<sequence length="221" mass="25595">MKDLALKLMQKIKEQGLCPTFYLYNVTVSGFCWVDLIEDAFHQLRLMQEEGLLPNEVTFTILIGAHGRAGEIDRGIGLFNRMNADGCSTPDRCTYNTLLKSLCRSGRELDALSLVHTTSKRGFFPNRLAYEKSHHYFCACHMSIPAFRIFEEMVACNLVPCLYRWNLLLYILCEEKKLREAYRVCDVMFERGFLPDESVMRFLVETSDKHPLLLVNHVLNR</sequence>
<evidence type="ECO:0000256" key="3">
    <source>
        <dbReference type="PROSITE-ProRule" id="PRU00708"/>
    </source>
</evidence>
<dbReference type="RefSeq" id="XP_011006766.1">
    <property type="nucleotide sequence ID" value="XM_011008464.1"/>
</dbReference>
<evidence type="ECO:0000256" key="1">
    <source>
        <dbReference type="ARBA" id="ARBA00007626"/>
    </source>
</evidence>
<dbReference type="Pfam" id="PF01535">
    <property type="entry name" value="PPR"/>
    <property type="match status" value="1"/>
</dbReference>
<dbReference type="GeneID" id="105112686"/>
<feature type="repeat" description="PPR" evidence="3">
    <location>
        <begin position="161"/>
        <end position="195"/>
    </location>
</feature>
<dbReference type="InterPro" id="IPR011990">
    <property type="entry name" value="TPR-like_helical_dom_sf"/>
</dbReference>